<dbReference type="SUPFAM" id="SSF48264">
    <property type="entry name" value="Cytochrome P450"/>
    <property type="match status" value="1"/>
</dbReference>
<evidence type="ECO:0000256" key="4">
    <source>
        <dbReference type="ARBA" id="ARBA00022723"/>
    </source>
</evidence>
<dbReference type="Pfam" id="PF00067">
    <property type="entry name" value="p450"/>
    <property type="match status" value="1"/>
</dbReference>
<dbReference type="PRINTS" id="PR00463">
    <property type="entry name" value="EP450I"/>
</dbReference>
<dbReference type="Gene3D" id="1.10.630.10">
    <property type="entry name" value="Cytochrome P450"/>
    <property type="match status" value="1"/>
</dbReference>
<evidence type="ECO:0000313" key="10">
    <source>
        <dbReference type="EMBL" id="KAK0609726.1"/>
    </source>
</evidence>
<reference evidence="10" key="1">
    <citation type="submission" date="2023-06" db="EMBL/GenBank/DDBJ databases">
        <title>Genome-scale phylogeny and comparative genomics of the fungal order Sordariales.</title>
        <authorList>
            <consortium name="Lawrence Berkeley National Laboratory"/>
            <person name="Hensen N."/>
            <person name="Bonometti L."/>
            <person name="Westerberg I."/>
            <person name="Brannstrom I.O."/>
            <person name="Guillou S."/>
            <person name="Cros-Aarteil S."/>
            <person name="Calhoun S."/>
            <person name="Haridas S."/>
            <person name="Kuo A."/>
            <person name="Mondo S."/>
            <person name="Pangilinan J."/>
            <person name="Riley R."/>
            <person name="LaButti K."/>
            <person name="Andreopoulos B."/>
            <person name="Lipzen A."/>
            <person name="Chen C."/>
            <person name="Yanf M."/>
            <person name="Daum C."/>
            <person name="Ng V."/>
            <person name="Clum A."/>
            <person name="Steindorff A."/>
            <person name="Ohm R."/>
            <person name="Martin F."/>
            <person name="Silar P."/>
            <person name="Natvig D."/>
            <person name="Lalanne C."/>
            <person name="Gautier V."/>
            <person name="Ament-velasquez S.L."/>
            <person name="Kruys A."/>
            <person name="Hutchinson M.I."/>
            <person name="Powell A.J."/>
            <person name="Barry K."/>
            <person name="Miller A.N."/>
            <person name="Grigoriev I.V."/>
            <person name="Debuchy R."/>
            <person name="Gladieux P."/>
            <person name="Thoren M.H."/>
            <person name="Johannesson H."/>
        </authorList>
    </citation>
    <scope>NUCLEOTIDE SEQUENCE</scope>
    <source>
        <strain evidence="10">SMH3391-2</strain>
    </source>
</reference>
<dbReference type="Proteomes" id="UP001174934">
    <property type="component" value="Unassembled WGS sequence"/>
</dbReference>
<keyword evidence="6 8" id="KW-0408">Iron</keyword>
<comment type="caution">
    <text evidence="10">The sequence shown here is derived from an EMBL/GenBank/DDBJ whole genome shotgun (WGS) entry which is preliminary data.</text>
</comment>
<dbReference type="EMBL" id="JAULSR010000012">
    <property type="protein sequence ID" value="KAK0609726.1"/>
    <property type="molecule type" value="Genomic_DNA"/>
</dbReference>
<gene>
    <name evidence="10" type="ORF">B0T17DRAFT_130862</name>
</gene>
<dbReference type="InterPro" id="IPR036396">
    <property type="entry name" value="Cyt_P450_sf"/>
</dbReference>
<organism evidence="10 11">
    <name type="scientific">Bombardia bombarda</name>
    <dbReference type="NCBI Taxonomy" id="252184"/>
    <lineage>
        <taxon>Eukaryota</taxon>
        <taxon>Fungi</taxon>
        <taxon>Dikarya</taxon>
        <taxon>Ascomycota</taxon>
        <taxon>Pezizomycotina</taxon>
        <taxon>Sordariomycetes</taxon>
        <taxon>Sordariomycetidae</taxon>
        <taxon>Sordariales</taxon>
        <taxon>Lasiosphaeriaceae</taxon>
        <taxon>Bombardia</taxon>
    </lineage>
</organism>
<accession>A0AA39TLQ2</accession>
<evidence type="ECO:0000256" key="7">
    <source>
        <dbReference type="ARBA" id="ARBA00023033"/>
    </source>
</evidence>
<dbReference type="CDD" id="cd11058">
    <property type="entry name" value="CYP60B-like"/>
    <property type="match status" value="1"/>
</dbReference>
<keyword evidence="7 9" id="KW-0503">Monooxygenase</keyword>
<protein>
    <submittedName>
        <fullName evidence="10">Isotrichodermin C-15 hydroxylase</fullName>
    </submittedName>
</protein>
<keyword evidence="4 8" id="KW-0479">Metal-binding</keyword>
<dbReference type="InterPro" id="IPR050121">
    <property type="entry name" value="Cytochrome_P450_monoxygenase"/>
</dbReference>
<comment type="similarity">
    <text evidence="2 9">Belongs to the cytochrome P450 family.</text>
</comment>
<dbReference type="InterPro" id="IPR017972">
    <property type="entry name" value="Cyt_P450_CS"/>
</dbReference>
<evidence type="ECO:0000256" key="5">
    <source>
        <dbReference type="ARBA" id="ARBA00023002"/>
    </source>
</evidence>
<evidence type="ECO:0000256" key="3">
    <source>
        <dbReference type="ARBA" id="ARBA00022617"/>
    </source>
</evidence>
<dbReference type="AlphaFoldDB" id="A0AA39TLQ2"/>
<dbReference type="InterPro" id="IPR001128">
    <property type="entry name" value="Cyt_P450"/>
</dbReference>
<proteinExistence type="inferred from homology"/>
<evidence type="ECO:0000256" key="8">
    <source>
        <dbReference type="PIRSR" id="PIRSR602401-1"/>
    </source>
</evidence>
<keyword evidence="3 8" id="KW-0349">Heme</keyword>
<dbReference type="InterPro" id="IPR002401">
    <property type="entry name" value="Cyt_P450_E_grp-I"/>
</dbReference>
<keyword evidence="11" id="KW-1185">Reference proteome</keyword>
<evidence type="ECO:0000313" key="11">
    <source>
        <dbReference type="Proteomes" id="UP001174934"/>
    </source>
</evidence>
<dbReference type="GO" id="GO:0004497">
    <property type="term" value="F:monooxygenase activity"/>
    <property type="evidence" value="ECO:0007669"/>
    <property type="project" value="UniProtKB-KW"/>
</dbReference>
<keyword evidence="5 9" id="KW-0560">Oxidoreductase</keyword>
<name>A0AA39TLQ2_9PEZI</name>
<evidence type="ECO:0000256" key="6">
    <source>
        <dbReference type="ARBA" id="ARBA00023004"/>
    </source>
</evidence>
<dbReference type="PROSITE" id="PS00086">
    <property type="entry name" value="CYTOCHROME_P450"/>
    <property type="match status" value="1"/>
</dbReference>
<comment type="cofactor">
    <cofactor evidence="1 8">
        <name>heme</name>
        <dbReference type="ChEBI" id="CHEBI:30413"/>
    </cofactor>
</comment>
<dbReference type="GO" id="GO:0020037">
    <property type="term" value="F:heme binding"/>
    <property type="evidence" value="ECO:0007669"/>
    <property type="project" value="InterPro"/>
</dbReference>
<dbReference type="PANTHER" id="PTHR24305">
    <property type="entry name" value="CYTOCHROME P450"/>
    <property type="match status" value="1"/>
</dbReference>
<dbReference type="GO" id="GO:0016705">
    <property type="term" value="F:oxidoreductase activity, acting on paired donors, with incorporation or reduction of molecular oxygen"/>
    <property type="evidence" value="ECO:0007669"/>
    <property type="project" value="InterPro"/>
</dbReference>
<evidence type="ECO:0000256" key="2">
    <source>
        <dbReference type="ARBA" id="ARBA00010617"/>
    </source>
</evidence>
<evidence type="ECO:0000256" key="9">
    <source>
        <dbReference type="RuleBase" id="RU000461"/>
    </source>
</evidence>
<dbReference type="PANTHER" id="PTHR24305:SF230">
    <property type="entry name" value="P450, PUTATIVE (EUROFUNG)-RELATED"/>
    <property type="match status" value="1"/>
</dbReference>
<dbReference type="GO" id="GO:0005506">
    <property type="term" value="F:iron ion binding"/>
    <property type="evidence" value="ECO:0007669"/>
    <property type="project" value="InterPro"/>
</dbReference>
<feature type="binding site" description="axial binding residue" evidence="8">
    <location>
        <position position="459"/>
    </location>
    <ligand>
        <name>heme</name>
        <dbReference type="ChEBI" id="CHEBI:30413"/>
    </ligand>
    <ligandPart>
        <name>Fe</name>
        <dbReference type="ChEBI" id="CHEBI:18248"/>
    </ligandPart>
</feature>
<dbReference type="PRINTS" id="PR00385">
    <property type="entry name" value="P450"/>
</dbReference>
<sequence length="516" mass="57880">MANHDLKEWAMALLGLVLLTRLVSFAYNILLHPLRAFPGPLAHRASRLPFAINHARGRGPFCIHALHEHYGPVVRVAPNHLSFTDPRAWRDIYGPRHGPEYMGDPENPKQPVFYESLKGIEPSILNADYSEHARLRRALAPGFSDKAMRAQEPLIGRYVSLLVRRLRQNCEDGKKALNMVAWYNWTTFDIVGDLVFGESFACLEEERYHPFVGLVVKSLEQAGPFTSVGYLGMKWVLDEVVTRALALMGSALEVEALLGGMREKLVKRFADVARGVERNDLFEGVVRKKDEWNLSMGKLETNAALLVGAGSETTASALSGITYLLLRNPDVLEKVQQEVRAGFDSADEITLSSVSRLTYMLAVINEGLRLYPPALGGLVRQTPASGTMIAGRFIPGKTTIECQPYSMNHSSTNWKDPWAFRPERFLSRGSNEKDDGQAADFSEDAIESFQPFNVGPRNCIGINLAYAELRLIMARVIYEFDLSLGEENDDWIEMQHAFSTWLKIPLNVYLKPVVWS</sequence>
<evidence type="ECO:0000256" key="1">
    <source>
        <dbReference type="ARBA" id="ARBA00001971"/>
    </source>
</evidence>